<evidence type="ECO:0000313" key="10">
    <source>
        <dbReference type="Proteomes" id="UP000622707"/>
    </source>
</evidence>
<evidence type="ECO:0000259" key="8">
    <source>
        <dbReference type="PROSITE" id="PS51007"/>
    </source>
</evidence>
<dbReference type="InterPro" id="IPR002324">
    <property type="entry name" value="Cyt_c_ID"/>
</dbReference>
<keyword evidence="10" id="KW-1185">Reference proteome</keyword>
<evidence type="ECO:0000256" key="7">
    <source>
        <dbReference type="SAM" id="SignalP"/>
    </source>
</evidence>
<dbReference type="EMBL" id="JAEQND010000012">
    <property type="protein sequence ID" value="MBL0427613.1"/>
    <property type="molecule type" value="Genomic_DNA"/>
</dbReference>
<dbReference type="RefSeq" id="WP_201692241.1">
    <property type="nucleotide sequence ID" value="NZ_JAEQND010000012.1"/>
</dbReference>
<sequence>MKFKTCAAAAAVLCAFALPSMAAVDGDAAVKLMKDNGCTKCHSVDKAKKGPAYQKVAAKYKGKADAEAKLVDFVTKSPKVKLDDGSEEDHKAVSTKDAAQIKNLVQWVLAQ</sequence>
<proteinExistence type="predicted"/>
<keyword evidence="2 6" id="KW-0349">Heme</keyword>
<keyword evidence="5 6" id="KW-0408">Iron</keyword>
<evidence type="ECO:0000256" key="3">
    <source>
        <dbReference type="ARBA" id="ARBA00022723"/>
    </source>
</evidence>
<gene>
    <name evidence="9" type="ORF">JI746_21035</name>
</gene>
<dbReference type="PRINTS" id="PR00606">
    <property type="entry name" value="CYTCHROMECID"/>
</dbReference>
<evidence type="ECO:0000256" key="4">
    <source>
        <dbReference type="ARBA" id="ARBA00022982"/>
    </source>
</evidence>
<protein>
    <submittedName>
        <fullName evidence="9">C-type cytochrome</fullName>
    </submittedName>
</protein>
<evidence type="ECO:0000256" key="2">
    <source>
        <dbReference type="ARBA" id="ARBA00022617"/>
    </source>
</evidence>
<keyword evidence="3 6" id="KW-0479">Metal-binding</keyword>
<feature type="signal peptide" evidence="7">
    <location>
        <begin position="1"/>
        <end position="22"/>
    </location>
</feature>
<evidence type="ECO:0000256" key="5">
    <source>
        <dbReference type="ARBA" id="ARBA00023004"/>
    </source>
</evidence>
<keyword evidence="4" id="KW-0249">Electron transport</keyword>
<dbReference type="Gene3D" id="1.10.760.10">
    <property type="entry name" value="Cytochrome c-like domain"/>
    <property type="match status" value="1"/>
</dbReference>
<dbReference type="Pfam" id="PF00034">
    <property type="entry name" value="Cytochrom_C"/>
    <property type="match status" value="1"/>
</dbReference>
<evidence type="ECO:0000256" key="6">
    <source>
        <dbReference type="PROSITE-ProRule" id="PRU00433"/>
    </source>
</evidence>
<evidence type="ECO:0000256" key="1">
    <source>
        <dbReference type="ARBA" id="ARBA00022448"/>
    </source>
</evidence>
<dbReference type="Proteomes" id="UP000622707">
    <property type="component" value="Unassembled WGS sequence"/>
</dbReference>
<keyword evidence="1" id="KW-0813">Transport</keyword>
<dbReference type="InterPro" id="IPR009056">
    <property type="entry name" value="Cyt_c-like_dom"/>
</dbReference>
<keyword evidence="7" id="KW-0732">Signal</keyword>
<reference evidence="9 10" key="1">
    <citation type="journal article" date="2017" name="Int. J. Syst. Evol. Microbiol.">
        <title>Ramlibacter alkalitolerans sp. nov., alkali-tolerant bacterium isolated from soil of ginseng.</title>
        <authorList>
            <person name="Lee D.H."/>
            <person name="Cha C.J."/>
        </authorList>
    </citation>
    <scope>NUCLEOTIDE SEQUENCE [LARGE SCALE GENOMIC DNA]</scope>
    <source>
        <strain evidence="9 10">KACC 19305</strain>
    </source>
</reference>
<feature type="chain" id="PRO_5045166103" evidence="7">
    <location>
        <begin position="23"/>
        <end position="111"/>
    </location>
</feature>
<name>A0ABS1JTL1_9BURK</name>
<comment type="caution">
    <text evidence="9">The sequence shown here is derived from an EMBL/GenBank/DDBJ whole genome shotgun (WGS) entry which is preliminary data.</text>
</comment>
<feature type="domain" description="Cytochrome c" evidence="8">
    <location>
        <begin position="21"/>
        <end position="111"/>
    </location>
</feature>
<dbReference type="InterPro" id="IPR036909">
    <property type="entry name" value="Cyt_c-like_dom_sf"/>
</dbReference>
<evidence type="ECO:0000313" key="9">
    <source>
        <dbReference type="EMBL" id="MBL0427613.1"/>
    </source>
</evidence>
<dbReference type="SUPFAM" id="SSF46626">
    <property type="entry name" value="Cytochrome c"/>
    <property type="match status" value="1"/>
</dbReference>
<dbReference type="PROSITE" id="PS51007">
    <property type="entry name" value="CYTC"/>
    <property type="match status" value="1"/>
</dbReference>
<organism evidence="9 10">
    <name type="scientific">Ramlibacter alkalitolerans</name>
    <dbReference type="NCBI Taxonomy" id="2039631"/>
    <lineage>
        <taxon>Bacteria</taxon>
        <taxon>Pseudomonadati</taxon>
        <taxon>Pseudomonadota</taxon>
        <taxon>Betaproteobacteria</taxon>
        <taxon>Burkholderiales</taxon>
        <taxon>Comamonadaceae</taxon>
        <taxon>Ramlibacter</taxon>
    </lineage>
</organism>
<accession>A0ABS1JTL1</accession>